<evidence type="ECO:0000256" key="4">
    <source>
        <dbReference type="ARBA" id="ARBA00022769"/>
    </source>
</evidence>
<dbReference type="Pfam" id="PF01541">
    <property type="entry name" value="GIY-YIG"/>
    <property type="match status" value="1"/>
</dbReference>
<evidence type="ECO:0000259" key="15">
    <source>
        <dbReference type="PROSITE" id="PS50164"/>
    </source>
</evidence>
<dbReference type="Pfam" id="PF02151">
    <property type="entry name" value="UVR"/>
    <property type="match status" value="1"/>
</dbReference>
<comment type="subunit">
    <text evidence="10 13">Interacts with UvrB in an incision complex.</text>
</comment>
<dbReference type="FunFam" id="1.10.150.20:FF:000005">
    <property type="entry name" value="UvrABC system protein C"/>
    <property type="match status" value="1"/>
</dbReference>
<comment type="similarity">
    <text evidence="9 13">Belongs to the UvrC family.</text>
</comment>
<dbReference type="FunFam" id="3.40.1440.10:FF:000001">
    <property type="entry name" value="UvrABC system protein C"/>
    <property type="match status" value="1"/>
</dbReference>
<dbReference type="PROSITE" id="PS50165">
    <property type="entry name" value="UVRC"/>
    <property type="match status" value="1"/>
</dbReference>
<dbReference type="CDD" id="cd10434">
    <property type="entry name" value="GIY-YIG_UvrC_Cho"/>
    <property type="match status" value="1"/>
</dbReference>
<evidence type="ECO:0000256" key="8">
    <source>
        <dbReference type="ARBA" id="ARBA00059452"/>
    </source>
</evidence>
<comment type="subcellular location">
    <subcellularLocation>
        <location evidence="1 13">Cytoplasm</location>
    </subcellularLocation>
</comment>
<dbReference type="InterPro" id="IPR047296">
    <property type="entry name" value="GIY-YIG_UvrC_Cho"/>
</dbReference>
<dbReference type="InterPro" id="IPR050066">
    <property type="entry name" value="UvrABC_protein_C"/>
</dbReference>
<evidence type="ECO:0000259" key="14">
    <source>
        <dbReference type="PROSITE" id="PS50151"/>
    </source>
</evidence>
<dbReference type="InterPro" id="IPR004791">
    <property type="entry name" value="UvrC"/>
</dbReference>
<dbReference type="GO" id="GO:0009432">
    <property type="term" value="P:SOS response"/>
    <property type="evidence" value="ECO:0007669"/>
    <property type="project" value="UniProtKB-UniRule"/>
</dbReference>
<evidence type="ECO:0000256" key="2">
    <source>
        <dbReference type="ARBA" id="ARBA00022490"/>
    </source>
</evidence>
<dbReference type="InterPro" id="IPR010994">
    <property type="entry name" value="RuvA_2-like"/>
</dbReference>
<dbReference type="InterPro" id="IPR001943">
    <property type="entry name" value="UVR_dom"/>
</dbReference>
<dbReference type="Proteomes" id="UP000094849">
    <property type="component" value="Unassembled WGS sequence"/>
</dbReference>
<evidence type="ECO:0000256" key="1">
    <source>
        <dbReference type="ARBA" id="ARBA00004496"/>
    </source>
</evidence>
<keyword evidence="4 13" id="KW-0228">DNA excision</keyword>
<evidence type="ECO:0000256" key="7">
    <source>
        <dbReference type="ARBA" id="ARBA00023236"/>
    </source>
</evidence>
<feature type="domain" description="GIY-YIG" evidence="15">
    <location>
        <begin position="17"/>
        <end position="94"/>
    </location>
</feature>
<evidence type="ECO:0000259" key="16">
    <source>
        <dbReference type="PROSITE" id="PS50165"/>
    </source>
</evidence>
<evidence type="ECO:0000256" key="12">
    <source>
        <dbReference type="ARBA" id="ARBA00077138"/>
    </source>
</evidence>
<evidence type="ECO:0000313" key="18">
    <source>
        <dbReference type="Proteomes" id="UP000094849"/>
    </source>
</evidence>
<evidence type="ECO:0000256" key="11">
    <source>
        <dbReference type="ARBA" id="ARBA00067419"/>
    </source>
</evidence>
<dbReference type="GO" id="GO:0009380">
    <property type="term" value="C:excinuclease repair complex"/>
    <property type="evidence" value="ECO:0007669"/>
    <property type="project" value="InterPro"/>
</dbReference>
<dbReference type="GO" id="GO:0003677">
    <property type="term" value="F:DNA binding"/>
    <property type="evidence" value="ECO:0007669"/>
    <property type="project" value="UniProtKB-UniRule"/>
</dbReference>
<dbReference type="PROSITE" id="PS50151">
    <property type="entry name" value="UVR"/>
    <property type="match status" value="1"/>
</dbReference>
<keyword evidence="6 13" id="KW-0234">DNA repair</keyword>
<dbReference type="InterPro" id="IPR003583">
    <property type="entry name" value="Hlx-hairpin-Hlx_DNA-bd_motif"/>
</dbReference>
<dbReference type="Pfam" id="PF08459">
    <property type="entry name" value="UvrC_RNaseH_dom"/>
    <property type="match status" value="1"/>
</dbReference>
<evidence type="ECO:0000256" key="13">
    <source>
        <dbReference type="HAMAP-Rule" id="MF_00203"/>
    </source>
</evidence>
<dbReference type="GO" id="GO:0006289">
    <property type="term" value="P:nucleotide-excision repair"/>
    <property type="evidence" value="ECO:0007669"/>
    <property type="project" value="UniProtKB-UniRule"/>
</dbReference>
<dbReference type="InterPro" id="IPR036876">
    <property type="entry name" value="UVR_dom_sf"/>
</dbReference>
<dbReference type="GO" id="GO:0005737">
    <property type="term" value="C:cytoplasm"/>
    <property type="evidence" value="ECO:0007669"/>
    <property type="project" value="UniProtKB-SubCell"/>
</dbReference>
<dbReference type="SUPFAM" id="SSF46600">
    <property type="entry name" value="C-terminal UvrC-binding domain of UvrB"/>
    <property type="match status" value="1"/>
</dbReference>
<dbReference type="HAMAP" id="MF_00203">
    <property type="entry name" value="UvrC"/>
    <property type="match status" value="1"/>
</dbReference>
<evidence type="ECO:0000256" key="9">
    <source>
        <dbReference type="ARBA" id="ARBA00061531"/>
    </source>
</evidence>
<dbReference type="PROSITE" id="PS50164">
    <property type="entry name" value="GIY_YIG"/>
    <property type="match status" value="1"/>
</dbReference>
<dbReference type="InterPro" id="IPR035901">
    <property type="entry name" value="GIY-YIG_endonuc_sf"/>
</dbReference>
<dbReference type="PANTHER" id="PTHR30562">
    <property type="entry name" value="UVRC/OXIDOREDUCTASE"/>
    <property type="match status" value="1"/>
</dbReference>
<evidence type="ECO:0000256" key="10">
    <source>
        <dbReference type="ARBA" id="ARBA00062841"/>
    </source>
</evidence>
<dbReference type="EMBL" id="LVJZ01000003">
    <property type="protein sequence ID" value="ODB98173.1"/>
    <property type="molecule type" value="Genomic_DNA"/>
</dbReference>
<dbReference type="Gene3D" id="3.30.420.340">
    <property type="entry name" value="UvrC, RNAse H endonuclease domain"/>
    <property type="match status" value="1"/>
</dbReference>
<dbReference type="NCBIfam" id="NF001824">
    <property type="entry name" value="PRK00558.1-5"/>
    <property type="match status" value="1"/>
</dbReference>
<keyword evidence="2 13" id="KW-0963">Cytoplasm</keyword>
<dbReference type="AlphaFoldDB" id="A0A1E2UTT6"/>
<protein>
    <recommendedName>
        <fullName evidence="11 13">UvrABC system protein C</fullName>
        <shortName evidence="13">Protein UvrC</shortName>
    </recommendedName>
    <alternativeName>
        <fullName evidence="12 13">Excinuclease ABC subunit C</fullName>
    </alternativeName>
</protein>
<organism evidence="17 18">
    <name type="scientific">Candidatus Thiodiazotropha endoloripes</name>
    <dbReference type="NCBI Taxonomy" id="1818881"/>
    <lineage>
        <taxon>Bacteria</taxon>
        <taxon>Pseudomonadati</taxon>
        <taxon>Pseudomonadota</taxon>
        <taxon>Gammaproteobacteria</taxon>
        <taxon>Chromatiales</taxon>
        <taxon>Sedimenticolaceae</taxon>
        <taxon>Candidatus Thiodiazotropha</taxon>
    </lineage>
</organism>
<proteinExistence type="inferred from homology"/>
<dbReference type="Pfam" id="PF22920">
    <property type="entry name" value="UvrC_RNaseH"/>
    <property type="match status" value="1"/>
</dbReference>
<sequence length="606" mass="68750">MAQQQFDHAKFLNTLTSRPGVYRMIGEQEKVLYVGKAKNLKKRVSSYFTRSLNRRIQIMVSQIIEIEIIVTHTEAEALILENQLIKSLKPKYNILLRDDKSYPYIHLSSDQDYPALSFRRGARKGKGRYFGPYPSAGSTRETLQLLQKLFPVRQCEESFYRNRSRACLQYQIKRCSGPCVGLVSEQDYALDVEHAVMFLEGKTNLVVDELVKQMESASQKLEFELAARYRDQIKSLQRIQERQYVSGESGDLDIVAIAKRGNSACIQVFYIRSGRNLGNKSFYPTVPQGDSEESVLRAFITQYYLDKPLPNEIIINTALEERALLEAVFTEQAKRRIRIGKKVRGERARWLKMAAGNAKLALQSRLNAQSNMEQRLQSLQQALDLAAIPERMECFDISHTRGELTVGSCVVFNQEGPLKSDYRRFNIENITPGDDYAAMGQVLERRYRRVKKGEVPLPDLLFVDGGRGQLASVNDCLQDLGVSGLILVGVAKGVDRKAGMEQLFLLGRNSPIILPADSPALHLIQQIRDEAHRFAITAHRQRRQKSRKRSVLEDIPGIGAKRRQRLMKQFGGLQALSRAGVEDLARVEGISKGLAEQIYQALHDKT</sequence>
<evidence type="ECO:0000313" key="17">
    <source>
        <dbReference type="EMBL" id="ODB98173.1"/>
    </source>
</evidence>
<dbReference type="NCBIfam" id="TIGR00194">
    <property type="entry name" value="uvrC"/>
    <property type="match status" value="1"/>
</dbReference>
<keyword evidence="18" id="KW-1185">Reference proteome</keyword>
<dbReference type="InterPro" id="IPR001162">
    <property type="entry name" value="UvrC_RNase_H_dom"/>
</dbReference>
<dbReference type="InterPro" id="IPR038476">
    <property type="entry name" value="UvrC_RNase_H_dom_sf"/>
</dbReference>
<feature type="domain" description="UvrC family homology region profile" evidence="16">
    <location>
        <begin position="254"/>
        <end position="477"/>
    </location>
</feature>
<comment type="caution">
    <text evidence="17">The sequence shown here is derived from an EMBL/GenBank/DDBJ whole genome shotgun (WGS) entry which is preliminary data.</text>
</comment>
<dbReference type="RefSeq" id="WP_069006651.1">
    <property type="nucleotide sequence ID" value="NZ_LVJW01000003.1"/>
</dbReference>
<keyword evidence="5 13" id="KW-0267">Excision nuclease</keyword>
<dbReference type="PANTHER" id="PTHR30562:SF1">
    <property type="entry name" value="UVRABC SYSTEM PROTEIN C"/>
    <property type="match status" value="1"/>
</dbReference>
<dbReference type="SMART" id="SM00465">
    <property type="entry name" value="GIYc"/>
    <property type="match status" value="1"/>
</dbReference>
<dbReference type="GO" id="GO:0009381">
    <property type="term" value="F:excinuclease ABC activity"/>
    <property type="evidence" value="ECO:0007669"/>
    <property type="project" value="UniProtKB-UniRule"/>
</dbReference>
<dbReference type="FunFam" id="3.30.420.340:FF:000001">
    <property type="entry name" value="UvrABC system protein C"/>
    <property type="match status" value="1"/>
</dbReference>
<dbReference type="InterPro" id="IPR000305">
    <property type="entry name" value="GIY-YIG_endonuc"/>
</dbReference>
<dbReference type="Pfam" id="PF14520">
    <property type="entry name" value="HHH_5"/>
    <property type="match status" value="1"/>
</dbReference>
<gene>
    <name evidence="13" type="primary">uvrC</name>
    <name evidence="17" type="ORF">A3196_16300</name>
</gene>
<dbReference type="Gene3D" id="3.40.1440.10">
    <property type="entry name" value="GIY-YIG endonuclease"/>
    <property type="match status" value="1"/>
</dbReference>
<feature type="domain" description="UVR" evidence="14">
    <location>
        <begin position="204"/>
        <end position="239"/>
    </location>
</feature>
<evidence type="ECO:0000256" key="3">
    <source>
        <dbReference type="ARBA" id="ARBA00022763"/>
    </source>
</evidence>
<evidence type="ECO:0000256" key="6">
    <source>
        <dbReference type="ARBA" id="ARBA00023204"/>
    </source>
</evidence>
<keyword evidence="7 13" id="KW-0742">SOS response</keyword>
<evidence type="ECO:0000256" key="5">
    <source>
        <dbReference type="ARBA" id="ARBA00022881"/>
    </source>
</evidence>
<dbReference type="OrthoDB" id="9804933at2"/>
<reference evidence="17 18" key="1">
    <citation type="submission" date="2016-03" db="EMBL/GenBank/DDBJ databases">
        <title>Chemosynthetic sulphur-oxidizing symbionts of marine invertebrate animals are capable of nitrogen fixation.</title>
        <authorList>
            <person name="Petersen J.M."/>
            <person name="Kemper A."/>
            <person name="Gruber-Vodicka H."/>
            <person name="Cardini U."/>
            <person name="Geest Mvander."/>
            <person name="Kleiner M."/>
            <person name="Bulgheresi S."/>
            <person name="Fussmann M."/>
            <person name="Herbold C."/>
            <person name="Seah B.K.B."/>
            <person name="Antony C.Paul."/>
            <person name="Liu D."/>
            <person name="Belitz A."/>
            <person name="Weber M."/>
        </authorList>
    </citation>
    <scope>NUCLEOTIDE SEQUENCE [LARGE SCALE GENOMIC DNA]</scope>
    <source>
        <strain evidence="17">G_D</strain>
    </source>
</reference>
<dbReference type="SUPFAM" id="SSF82771">
    <property type="entry name" value="GIY-YIG endonuclease"/>
    <property type="match status" value="1"/>
</dbReference>
<accession>A0A1E2UTT6</accession>
<dbReference type="Gene3D" id="4.10.860.10">
    <property type="entry name" value="UVR domain"/>
    <property type="match status" value="1"/>
</dbReference>
<dbReference type="SMART" id="SM00278">
    <property type="entry name" value="HhH1"/>
    <property type="match status" value="2"/>
</dbReference>
<comment type="function">
    <text evidence="8 13">The UvrABC repair system catalyzes the recognition and processing of DNA lesions. UvrC both incises the 5' and 3' sides of the lesion. The N-terminal half is responsible for the 3' incision and the C-terminal half is responsible for the 5' incision.</text>
</comment>
<dbReference type="SUPFAM" id="SSF47781">
    <property type="entry name" value="RuvA domain 2-like"/>
    <property type="match status" value="1"/>
</dbReference>
<keyword evidence="3 13" id="KW-0227">DNA damage</keyword>
<dbReference type="Gene3D" id="1.10.150.20">
    <property type="entry name" value="5' to 3' exonuclease, C-terminal subdomain"/>
    <property type="match status" value="1"/>
</dbReference>
<dbReference type="STRING" id="1818881.A3196_16300"/>
<name>A0A1E2UTT6_9GAMM</name>